<comment type="caution">
    <text evidence="2">The sequence shown here is derived from an EMBL/GenBank/DDBJ whole genome shotgun (WGS) entry which is preliminary data.</text>
</comment>
<feature type="region of interest" description="Disordered" evidence="1">
    <location>
        <begin position="81"/>
        <end position="105"/>
    </location>
</feature>
<evidence type="ECO:0000313" key="3">
    <source>
        <dbReference type="Proteomes" id="UP000789901"/>
    </source>
</evidence>
<feature type="non-terminal residue" evidence="2">
    <location>
        <position position="1"/>
    </location>
</feature>
<accession>A0ABN7UMP8</accession>
<dbReference type="Proteomes" id="UP000789901">
    <property type="component" value="Unassembled WGS sequence"/>
</dbReference>
<evidence type="ECO:0000256" key="1">
    <source>
        <dbReference type="SAM" id="MobiDB-lite"/>
    </source>
</evidence>
<evidence type="ECO:0000313" key="2">
    <source>
        <dbReference type="EMBL" id="CAG8618311.1"/>
    </source>
</evidence>
<gene>
    <name evidence="2" type="ORF">GMARGA_LOCUS7708</name>
</gene>
<keyword evidence="3" id="KW-1185">Reference proteome</keyword>
<feature type="compositionally biased region" description="Polar residues" evidence="1">
    <location>
        <begin position="96"/>
        <end position="105"/>
    </location>
</feature>
<protein>
    <submittedName>
        <fullName evidence="2">42586_t:CDS:1</fullName>
    </submittedName>
</protein>
<dbReference type="EMBL" id="CAJVQB010003809">
    <property type="protein sequence ID" value="CAG8618311.1"/>
    <property type="molecule type" value="Genomic_DNA"/>
</dbReference>
<sequence>KEKNEDETYSRFEDETYTSIGAELGVLTFPEIVNSSIYDCEFAYRSSGFIYENWKHDNYDYPSHSLTYTKMLEIWNIKSPITKRSGSKSPSRKDQSQNPNPKGQV</sequence>
<name>A0ABN7UMP8_GIGMA</name>
<organism evidence="2 3">
    <name type="scientific">Gigaspora margarita</name>
    <dbReference type="NCBI Taxonomy" id="4874"/>
    <lineage>
        <taxon>Eukaryota</taxon>
        <taxon>Fungi</taxon>
        <taxon>Fungi incertae sedis</taxon>
        <taxon>Mucoromycota</taxon>
        <taxon>Glomeromycotina</taxon>
        <taxon>Glomeromycetes</taxon>
        <taxon>Diversisporales</taxon>
        <taxon>Gigasporaceae</taxon>
        <taxon>Gigaspora</taxon>
    </lineage>
</organism>
<reference evidence="2 3" key="1">
    <citation type="submission" date="2021-06" db="EMBL/GenBank/DDBJ databases">
        <authorList>
            <person name="Kallberg Y."/>
            <person name="Tangrot J."/>
            <person name="Rosling A."/>
        </authorList>
    </citation>
    <scope>NUCLEOTIDE SEQUENCE [LARGE SCALE GENOMIC DNA]</scope>
    <source>
        <strain evidence="2 3">120-4 pot B 10/14</strain>
    </source>
</reference>
<proteinExistence type="predicted"/>